<dbReference type="RefSeq" id="WP_179241857.1">
    <property type="nucleotide sequence ID" value="NZ_CP058595.1"/>
</dbReference>
<dbReference type="EMBL" id="CP058595">
    <property type="protein sequence ID" value="QLG45569.1"/>
    <property type="molecule type" value="Genomic_DNA"/>
</dbReference>
<dbReference type="AlphaFoldDB" id="A0A7H9AQ61"/>
<evidence type="ECO:0000259" key="2">
    <source>
        <dbReference type="PROSITE" id="PS51841"/>
    </source>
</evidence>
<sequence>MINKISYSKIIFGLLAIITIYACVKDRNFDAPKQSCVSEIVANATFAEVKNLYTDETVQIQEDLIIEGYVVSSDKAGNFFSVLHFQDSPVNPGEGFQIEIDVRDTHLFYPIGSKIFIKLKGLYLGKSKDVFKIGGVFSAFGNISVGRLPAAVVDNHLFVACNDISEIVPTIVDIGILDETLTNTLVQCNDLEILETELDRPFAIEREETERTLIDCNDNELILVNSGFSDFRSETLPQGNGSIIGVLLRDNDEYRLAIRDLDDIDLTGERCADLIDEFTSTRVFISELADPNNNAGARFVELYNAATADLSLKGWTLRRYTNANTEVSSTIDLSGLIITAESTLVISPNATEFELVYGFAPNLGVGTNSPADSNGDDNLELVDPFGTVIDVFGVVGEDGSGTDHEFEDGRAVRNVDIVEANALYTFGEWTIFNDTGGSGTINDPQNAPDDFTPGTRN</sequence>
<organism evidence="3 4">
    <name type="scientific">Costertonia aggregata</name>
    <dbReference type="NCBI Taxonomy" id="343403"/>
    <lineage>
        <taxon>Bacteria</taxon>
        <taxon>Pseudomonadati</taxon>
        <taxon>Bacteroidota</taxon>
        <taxon>Flavobacteriia</taxon>
        <taxon>Flavobacteriales</taxon>
        <taxon>Flavobacteriaceae</taxon>
        <taxon>Costertonia</taxon>
    </lineage>
</organism>
<evidence type="ECO:0000256" key="1">
    <source>
        <dbReference type="SAM" id="MobiDB-lite"/>
    </source>
</evidence>
<evidence type="ECO:0000313" key="4">
    <source>
        <dbReference type="Proteomes" id="UP000509302"/>
    </source>
</evidence>
<dbReference type="Pfam" id="PF00932">
    <property type="entry name" value="LTD"/>
    <property type="match status" value="1"/>
</dbReference>
<dbReference type="Pfam" id="PF18942">
    <property type="entry name" value="DUF5689"/>
    <property type="match status" value="1"/>
</dbReference>
<evidence type="ECO:0000313" key="3">
    <source>
        <dbReference type="EMBL" id="QLG45569.1"/>
    </source>
</evidence>
<keyword evidence="4" id="KW-1185">Reference proteome</keyword>
<gene>
    <name evidence="3" type="ORF">HYG79_09490</name>
</gene>
<feature type="region of interest" description="Disordered" evidence="1">
    <location>
        <begin position="437"/>
        <end position="457"/>
    </location>
</feature>
<name>A0A7H9AQ61_9FLAO</name>
<dbReference type="InterPro" id="IPR001322">
    <property type="entry name" value="Lamin_tail_dom"/>
</dbReference>
<feature type="domain" description="LTD" evidence="2">
    <location>
        <begin position="277"/>
        <end position="396"/>
    </location>
</feature>
<dbReference type="PROSITE" id="PS51257">
    <property type="entry name" value="PROKAR_LIPOPROTEIN"/>
    <property type="match status" value="1"/>
</dbReference>
<dbReference type="SUPFAM" id="SSF74853">
    <property type="entry name" value="Lamin A/C globular tail domain"/>
    <property type="match status" value="1"/>
</dbReference>
<accession>A0A7H9AQ61</accession>
<protein>
    <submittedName>
        <fullName evidence="3">Lamin tail domain-containing protein</fullName>
    </submittedName>
</protein>
<reference evidence="3 4" key="1">
    <citation type="journal article" date="2006" name="Int. J. Syst. Evol. Microbiol.">
        <title>Costertonia aggregata gen. nov., sp. nov., a mesophilic marine bacterium of the family Flavobacteriaceae, isolated from a mature biofilm.</title>
        <authorList>
            <person name="Kwon K.K."/>
            <person name="Lee Y.K."/>
            <person name="Lee H.K."/>
        </authorList>
    </citation>
    <scope>NUCLEOTIDE SEQUENCE [LARGE SCALE GENOMIC DNA]</scope>
    <source>
        <strain evidence="3 4">KCCM 42265</strain>
    </source>
</reference>
<dbReference type="PROSITE" id="PS51841">
    <property type="entry name" value="LTD"/>
    <property type="match status" value="1"/>
</dbReference>
<dbReference type="InterPro" id="IPR036415">
    <property type="entry name" value="Lamin_tail_dom_sf"/>
</dbReference>
<dbReference type="Gene3D" id="2.60.40.1260">
    <property type="entry name" value="Lamin Tail domain"/>
    <property type="match status" value="1"/>
</dbReference>
<dbReference type="InterPro" id="IPR043744">
    <property type="entry name" value="DUF5689"/>
</dbReference>
<dbReference type="KEGG" id="cagg:HYG79_09490"/>
<proteinExistence type="predicted"/>
<dbReference type="Proteomes" id="UP000509302">
    <property type="component" value="Chromosome"/>
</dbReference>